<evidence type="ECO:0000313" key="3">
    <source>
        <dbReference type="Proteomes" id="UP001550210"/>
    </source>
</evidence>
<reference evidence="2 3" key="1">
    <citation type="submission" date="2024-06" db="EMBL/GenBank/DDBJ databases">
        <title>The Natural Products Discovery Center: Release of the First 8490 Sequenced Strains for Exploring Actinobacteria Biosynthetic Diversity.</title>
        <authorList>
            <person name="Kalkreuter E."/>
            <person name="Kautsar S.A."/>
            <person name="Yang D."/>
            <person name="Bader C.D."/>
            <person name="Teijaro C.N."/>
            <person name="Fluegel L."/>
            <person name="Davis C.M."/>
            <person name="Simpson J.R."/>
            <person name="Lauterbach L."/>
            <person name="Steele A.D."/>
            <person name="Gui C."/>
            <person name="Meng S."/>
            <person name="Li G."/>
            <person name="Viehrig K."/>
            <person name="Ye F."/>
            <person name="Su P."/>
            <person name="Kiefer A.F."/>
            <person name="Nichols A."/>
            <person name="Cepeda A.J."/>
            <person name="Yan W."/>
            <person name="Fan B."/>
            <person name="Jiang Y."/>
            <person name="Adhikari A."/>
            <person name="Zheng C.-J."/>
            <person name="Schuster L."/>
            <person name="Cowan T.M."/>
            <person name="Smanski M.J."/>
            <person name="Chevrette M.G."/>
            <person name="De Carvalho L.P.S."/>
            <person name="Shen B."/>
        </authorList>
    </citation>
    <scope>NUCLEOTIDE SEQUENCE [LARGE SCALE GENOMIC DNA]</scope>
    <source>
        <strain evidence="2 3">NPDC006434</strain>
    </source>
</reference>
<evidence type="ECO:0000259" key="1">
    <source>
        <dbReference type="PROSITE" id="PS51819"/>
    </source>
</evidence>
<proteinExistence type="predicted"/>
<dbReference type="RefSeq" id="WP_123540296.1">
    <property type="nucleotide sequence ID" value="NZ_JBEGHN010000001.1"/>
</dbReference>
<dbReference type="Pfam" id="PF00903">
    <property type="entry name" value="Glyoxalase"/>
    <property type="match status" value="1"/>
</dbReference>
<evidence type="ECO:0000313" key="2">
    <source>
        <dbReference type="EMBL" id="MET9848475.1"/>
    </source>
</evidence>
<dbReference type="InterPro" id="IPR004360">
    <property type="entry name" value="Glyas_Fos-R_dOase_dom"/>
</dbReference>
<name>A0ABV2V3S5_9ACTN</name>
<comment type="caution">
    <text evidence="2">The sequence shown here is derived from an EMBL/GenBank/DDBJ whole genome shotgun (WGS) entry which is preliminary data.</text>
</comment>
<dbReference type="SUPFAM" id="SSF54593">
    <property type="entry name" value="Glyoxalase/Bleomycin resistance protein/Dihydroxybiphenyl dioxygenase"/>
    <property type="match status" value="1"/>
</dbReference>
<accession>A0ABV2V3S5</accession>
<dbReference type="Proteomes" id="UP001550210">
    <property type="component" value="Unassembled WGS sequence"/>
</dbReference>
<dbReference type="EMBL" id="JBEXPZ010000040">
    <property type="protein sequence ID" value="MET9848475.1"/>
    <property type="molecule type" value="Genomic_DNA"/>
</dbReference>
<organism evidence="2 3">
    <name type="scientific">Streptomyces ossamyceticus</name>
    <dbReference type="NCBI Taxonomy" id="249581"/>
    <lineage>
        <taxon>Bacteria</taxon>
        <taxon>Bacillati</taxon>
        <taxon>Actinomycetota</taxon>
        <taxon>Actinomycetes</taxon>
        <taxon>Kitasatosporales</taxon>
        <taxon>Streptomycetaceae</taxon>
        <taxon>Streptomyces</taxon>
    </lineage>
</organism>
<dbReference type="PROSITE" id="PS51819">
    <property type="entry name" value="VOC"/>
    <property type="match status" value="1"/>
</dbReference>
<dbReference type="InterPro" id="IPR029068">
    <property type="entry name" value="Glyas_Bleomycin-R_OHBP_Dase"/>
</dbReference>
<dbReference type="Gene3D" id="3.10.180.10">
    <property type="entry name" value="2,3-Dihydroxybiphenyl 1,2-Dioxygenase, domain 1"/>
    <property type="match status" value="1"/>
</dbReference>
<keyword evidence="3" id="KW-1185">Reference proteome</keyword>
<dbReference type="InterPro" id="IPR037523">
    <property type="entry name" value="VOC_core"/>
</dbReference>
<sequence>MSVELFAGVLVNDYEAALGWYERLFGSPPTFIPNDTEAVWELAEHRYMYIEHRPGRGGHALHTVFVDDLDARVEGITDRGLKPANRETYANGVRKITYHDPDGNEIGFGGAPAQL</sequence>
<gene>
    <name evidence="2" type="ORF">ABZZ21_28825</name>
</gene>
<feature type="domain" description="VOC" evidence="1">
    <location>
        <begin position="2"/>
        <end position="111"/>
    </location>
</feature>
<protein>
    <submittedName>
        <fullName evidence="2">VOC family protein</fullName>
    </submittedName>
</protein>